<dbReference type="Gene3D" id="3.40.109.10">
    <property type="entry name" value="NADH Oxidase"/>
    <property type="match status" value="1"/>
</dbReference>
<dbReference type="SUPFAM" id="SSF55469">
    <property type="entry name" value="FMN-dependent nitroreductase-like"/>
    <property type="match status" value="1"/>
</dbReference>
<proteinExistence type="predicted"/>
<name>A0A7W5FF76_9ACTN</name>
<reference evidence="1 2" key="1">
    <citation type="submission" date="2020-08" db="EMBL/GenBank/DDBJ databases">
        <title>Genomic Encyclopedia of Type Strains, Phase III (KMG-III): the genomes of soil and plant-associated and newly described type strains.</title>
        <authorList>
            <person name="Whitman W."/>
        </authorList>
    </citation>
    <scope>NUCLEOTIDE SEQUENCE [LARGE SCALE GENOMIC DNA]</scope>
    <source>
        <strain evidence="1 2">CECT 3287</strain>
    </source>
</reference>
<dbReference type="GO" id="GO:0016491">
    <property type="term" value="F:oxidoreductase activity"/>
    <property type="evidence" value="ECO:0007669"/>
    <property type="project" value="InterPro"/>
</dbReference>
<protein>
    <recommendedName>
        <fullName evidence="3">Nitroreductase family protein</fullName>
    </recommendedName>
</protein>
<dbReference type="EMBL" id="JACHXF010000008">
    <property type="protein sequence ID" value="MBB3096308.1"/>
    <property type="molecule type" value="Genomic_DNA"/>
</dbReference>
<accession>A0A7W5FF76</accession>
<comment type="caution">
    <text evidence="1">The sequence shown here is derived from an EMBL/GenBank/DDBJ whole genome shotgun (WGS) entry which is preliminary data.</text>
</comment>
<organism evidence="1 2">
    <name type="scientific">Actinoplanes campanulatus</name>
    <dbReference type="NCBI Taxonomy" id="113559"/>
    <lineage>
        <taxon>Bacteria</taxon>
        <taxon>Bacillati</taxon>
        <taxon>Actinomycetota</taxon>
        <taxon>Actinomycetes</taxon>
        <taxon>Micromonosporales</taxon>
        <taxon>Micromonosporaceae</taxon>
        <taxon>Actinoplanes</taxon>
    </lineage>
</organism>
<dbReference type="RefSeq" id="WP_183221773.1">
    <property type="nucleotide sequence ID" value="NZ_BMPW01000007.1"/>
</dbReference>
<sequence>MTPVRPVGRRITDEALNRAVVAARQAPSAHDARPWRWQVTNDVLDLFLHTEPSTELPVPDRRLATIGCGAALHHARLTLAADGWRVTATRLPDPNEPTHLARLHIDGPGPVSPSTADLARVIELRHTDRRPVTGLPITADRLSTIRAAFESQYAHLTVLRPDQILDLAVATAHTGGLEPAGRQWQSELALWAGGDRIVGARHRLDLPRARDGHDRAATFAVLHGPGDQSLDWLHAGEALSVGSLVAAGLGVSTLSFSAPIEHDRARDILLDAVPDLGHPYLMARLGHHATEAVRQTDQAAAIS</sequence>
<dbReference type="Proteomes" id="UP000590749">
    <property type="component" value="Unassembled WGS sequence"/>
</dbReference>
<gene>
    <name evidence="1" type="ORF">FHR83_003978</name>
</gene>
<keyword evidence="2" id="KW-1185">Reference proteome</keyword>
<evidence type="ECO:0000313" key="1">
    <source>
        <dbReference type="EMBL" id="MBB3096308.1"/>
    </source>
</evidence>
<evidence type="ECO:0000313" key="2">
    <source>
        <dbReference type="Proteomes" id="UP000590749"/>
    </source>
</evidence>
<dbReference type="InterPro" id="IPR000415">
    <property type="entry name" value="Nitroreductase-like"/>
</dbReference>
<dbReference type="AlphaFoldDB" id="A0A7W5FF76"/>
<evidence type="ECO:0008006" key="3">
    <source>
        <dbReference type="Google" id="ProtNLM"/>
    </source>
</evidence>